<evidence type="ECO:0000313" key="4">
    <source>
        <dbReference type="EMBL" id="GKT30679.1"/>
    </source>
</evidence>
<evidence type="ECO:0000256" key="1">
    <source>
        <dbReference type="ARBA" id="ARBA00001933"/>
    </source>
</evidence>
<evidence type="ECO:0000313" key="5">
    <source>
        <dbReference type="Proteomes" id="UP001057375"/>
    </source>
</evidence>
<dbReference type="EMBL" id="BQXS01001477">
    <property type="protein sequence ID" value="GKT30679.1"/>
    <property type="molecule type" value="Genomic_DNA"/>
</dbReference>
<reference evidence="4" key="1">
    <citation type="submission" date="2022-03" db="EMBL/GenBank/DDBJ databases">
        <title>Draft genome sequence of Aduncisulcus paluster, a free-living microaerophilic Fornicata.</title>
        <authorList>
            <person name="Yuyama I."/>
            <person name="Kume K."/>
            <person name="Tamura T."/>
            <person name="Inagaki Y."/>
            <person name="Hashimoto T."/>
        </authorList>
    </citation>
    <scope>NUCLEOTIDE SEQUENCE</scope>
    <source>
        <strain evidence="4">NY0171</strain>
    </source>
</reference>
<keyword evidence="2" id="KW-0663">Pyridoxal phosphate</keyword>
<comment type="caution">
    <text evidence="4">The sequence shown here is derived from an EMBL/GenBank/DDBJ whole genome shotgun (WGS) entry which is preliminary data.</text>
</comment>
<comment type="cofactor">
    <cofactor evidence="1">
        <name>pyridoxal 5'-phosphate</name>
        <dbReference type="ChEBI" id="CHEBI:597326"/>
    </cofactor>
</comment>
<keyword evidence="5" id="KW-1185">Reference proteome</keyword>
<dbReference type="GO" id="GO:0008483">
    <property type="term" value="F:transaminase activity"/>
    <property type="evidence" value="ECO:0007669"/>
    <property type="project" value="UniProtKB-KW"/>
</dbReference>
<dbReference type="Gene3D" id="3.40.640.10">
    <property type="entry name" value="Type I PLP-dependent aspartate aminotransferase-like (Major domain)"/>
    <property type="match status" value="1"/>
</dbReference>
<gene>
    <name evidence="4" type="ORF">ADUPG1_001633</name>
</gene>
<accession>A0ABQ5KDR1</accession>
<dbReference type="InterPro" id="IPR015424">
    <property type="entry name" value="PyrdxlP-dep_Trfase"/>
</dbReference>
<feature type="non-terminal residue" evidence="4">
    <location>
        <position position="1"/>
    </location>
</feature>
<feature type="non-terminal residue" evidence="4">
    <location>
        <position position="164"/>
    </location>
</feature>
<dbReference type="PANTHER" id="PTHR21152">
    <property type="entry name" value="AMINOTRANSFERASE CLASS V"/>
    <property type="match status" value="1"/>
</dbReference>
<feature type="domain" description="Aminotransferase class V" evidence="3">
    <location>
        <begin position="5"/>
        <end position="114"/>
    </location>
</feature>
<sequence length="164" mass="17293">IFNGSGTNVLEASVRSLVADSDKVLNVSVGAFGDLYHKLAVTNGKNAVQLKFPYGQAISLEKLEEALKEHKPDVVTFTHNETSTGVINDVVAVCEMIRAHGAAPIIDAVSILVKSLGLPAGFGIGFICEEALEKAGSVKNRGYTTDIIAQVGKAKINQTLTTPN</sequence>
<dbReference type="Pfam" id="PF00266">
    <property type="entry name" value="Aminotran_5"/>
    <property type="match status" value="1"/>
</dbReference>
<protein>
    <submittedName>
        <fullName evidence="4">Aminotransferase class V-fold PLP-dependent enzyme</fullName>
    </submittedName>
</protein>
<keyword evidence="4" id="KW-0032">Aminotransferase</keyword>
<dbReference type="InterPro" id="IPR000192">
    <property type="entry name" value="Aminotrans_V_dom"/>
</dbReference>
<evidence type="ECO:0000259" key="3">
    <source>
        <dbReference type="Pfam" id="PF00266"/>
    </source>
</evidence>
<dbReference type="InterPro" id="IPR015421">
    <property type="entry name" value="PyrdxlP-dep_Trfase_major"/>
</dbReference>
<name>A0ABQ5KDR1_9EUKA</name>
<evidence type="ECO:0000256" key="2">
    <source>
        <dbReference type="ARBA" id="ARBA00022898"/>
    </source>
</evidence>
<dbReference type="SUPFAM" id="SSF53383">
    <property type="entry name" value="PLP-dependent transferases"/>
    <property type="match status" value="1"/>
</dbReference>
<dbReference type="Proteomes" id="UP001057375">
    <property type="component" value="Unassembled WGS sequence"/>
</dbReference>
<organism evidence="4 5">
    <name type="scientific">Aduncisulcus paluster</name>
    <dbReference type="NCBI Taxonomy" id="2918883"/>
    <lineage>
        <taxon>Eukaryota</taxon>
        <taxon>Metamonada</taxon>
        <taxon>Carpediemonas-like organisms</taxon>
        <taxon>Aduncisulcus</taxon>
    </lineage>
</organism>
<keyword evidence="4" id="KW-0808">Transferase</keyword>
<dbReference type="PANTHER" id="PTHR21152:SF40">
    <property type="entry name" value="ALANINE--GLYOXYLATE AMINOTRANSFERASE"/>
    <property type="match status" value="1"/>
</dbReference>
<proteinExistence type="predicted"/>